<evidence type="ECO:0000313" key="3">
    <source>
        <dbReference type="Proteomes" id="UP000440578"/>
    </source>
</evidence>
<dbReference type="EMBL" id="VIIS01001953">
    <property type="protein sequence ID" value="KAF0290453.1"/>
    <property type="molecule type" value="Genomic_DNA"/>
</dbReference>
<keyword evidence="1" id="KW-0472">Membrane</keyword>
<protein>
    <recommendedName>
        <fullName evidence="4">Gustatory receptor</fullName>
    </recommendedName>
</protein>
<comment type="caution">
    <text evidence="2">The sequence shown here is derived from an EMBL/GenBank/DDBJ whole genome shotgun (WGS) entry which is preliminary data.</text>
</comment>
<reference evidence="2 3" key="1">
    <citation type="submission" date="2019-07" db="EMBL/GenBank/DDBJ databases">
        <title>Draft genome assembly of a fouling barnacle, Amphibalanus amphitrite (Darwin, 1854): The first reference genome for Thecostraca.</title>
        <authorList>
            <person name="Kim W."/>
        </authorList>
    </citation>
    <scope>NUCLEOTIDE SEQUENCE [LARGE SCALE GENOMIC DNA]</scope>
    <source>
        <strain evidence="2">SNU_AA5</strain>
        <tissue evidence="2">Soma without cirri and trophi</tissue>
    </source>
</reference>
<keyword evidence="3" id="KW-1185">Reference proteome</keyword>
<feature type="transmembrane region" description="Helical" evidence="1">
    <location>
        <begin position="90"/>
        <end position="108"/>
    </location>
</feature>
<evidence type="ECO:0000313" key="2">
    <source>
        <dbReference type="EMBL" id="KAF0290453.1"/>
    </source>
</evidence>
<feature type="transmembrane region" description="Helical" evidence="1">
    <location>
        <begin position="220"/>
        <end position="246"/>
    </location>
</feature>
<keyword evidence="1" id="KW-1133">Transmembrane helix</keyword>
<gene>
    <name evidence="2" type="ORF">FJT64_001205</name>
</gene>
<name>A0A6A4V9W6_AMPAM</name>
<feature type="transmembrane region" description="Helical" evidence="1">
    <location>
        <begin position="365"/>
        <end position="382"/>
    </location>
</feature>
<proteinExistence type="predicted"/>
<sequence length="385" mass="42324">MASVYRSLSSVCHKTLCRTVVFAGSFVVNHASTRSLIQLVYSQTLAGQVRPQSLVMWTHTRLLRCVLLVCSLLTLSGLHEPQQQRRTWQAGRLLPLTLFLTSVAASGLHCHGSPGGQDLLFSLVILCAICHALVALVLLLRNRRRLHAILCRLETLETATALCSRSGDHTIVYCQTALLGALFGLEVFTWIASFFGSAPLAHPRYLIPWAVPVALREPPWYHVILGVQVVIVVMLITLHVTLDVVLAGLADALAVVQLRLDSMHSSAAGGLLIGGYLSTAGPSLFHVNTHLVFLLSMTARLTVVSCAGSRLLQSGRRLQEGLPALRWPARPTATARLQLRQMMEWSRHPPELDVWGLCTVQKSTVLSLFSFVLTYYVIMLQFKVG</sequence>
<feature type="transmembrane region" description="Helical" evidence="1">
    <location>
        <begin position="177"/>
        <end position="200"/>
    </location>
</feature>
<keyword evidence="1" id="KW-0812">Transmembrane</keyword>
<accession>A0A6A4V9W6</accession>
<dbReference type="Proteomes" id="UP000440578">
    <property type="component" value="Unassembled WGS sequence"/>
</dbReference>
<evidence type="ECO:0008006" key="4">
    <source>
        <dbReference type="Google" id="ProtNLM"/>
    </source>
</evidence>
<dbReference type="AlphaFoldDB" id="A0A6A4V9W6"/>
<evidence type="ECO:0000256" key="1">
    <source>
        <dbReference type="SAM" id="Phobius"/>
    </source>
</evidence>
<organism evidence="2 3">
    <name type="scientific">Amphibalanus amphitrite</name>
    <name type="common">Striped barnacle</name>
    <name type="synonym">Balanus amphitrite</name>
    <dbReference type="NCBI Taxonomy" id="1232801"/>
    <lineage>
        <taxon>Eukaryota</taxon>
        <taxon>Metazoa</taxon>
        <taxon>Ecdysozoa</taxon>
        <taxon>Arthropoda</taxon>
        <taxon>Crustacea</taxon>
        <taxon>Multicrustacea</taxon>
        <taxon>Cirripedia</taxon>
        <taxon>Thoracica</taxon>
        <taxon>Thoracicalcarea</taxon>
        <taxon>Balanomorpha</taxon>
        <taxon>Balanoidea</taxon>
        <taxon>Balanidae</taxon>
        <taxon>Amphibalaninae</taxon>
        <taxon>Amphibalanus</taxon>
    </lineage>
</organism>
<feature type="transmembrane region" description="Helical" evidence="1">
    <location>
        <begin position="120"/>
        <end position="140"/>
    </location>
</feature>